<dbReference type="OrthoDB" id="9801454at2"/>
<dbReference type="PANTHER" id="PTHR13939:SF0">
    <property type="entry name" value="NMN AMIDOHYDROLASE-LIKE PROTEIN YFAY"/>
    <property type="match status" value="1"/>
</dbReference>
<comment type="caution">
    <text evidence="3">The sequence shown here is derived from an EMBL/GenBank/DDBJ whole genome shotgun (WGS) entry which is preliminary data.</text>
</comment>
<dbReference type="PANTHER" id="PTHR13939">
    <property type="entry name" value="NICOTINAMIDE-NUCLEOTIDE AMIDOHYDROLASE PNCC"/>
    <property type="match status" value="1"/>
</dbReference>
<dbReference type="HAMAP" id="MF_00226_B">
    <property type="entry name" value="CinA_B"/>
    <property type="match status" value="1"/>
</dbReference>
<dbReference type="InterPro" id="IPR036653">
    <property type="entry name" value="CinA-like_C"/>
</dbReference>
<evidence type="ECO:0000256" key="1">
    <source>
        <dbReference type="HAMAP-Rule" id="MF_00226"/>
    </source>
</evidence>
<sequence length="417" mass="45779">MKAAIVTIGDEILIGQIVDTNSAFIAKALDDIGFQIVEMISISDTEKAISETMNRYQNQVDLVVMTGGLGPTKDDVTKKTFCSYFNDVLISDSEVLKHVTALIEDFYKRKITQMNIDQALVPSKATVLFNKVGTAPGMLMKHEQTFFVSLPGVPYEMKYLVSEVLIPYLEQSFEPSYNIHQTLITHGVGESLLAERIADWENDLPSYVHLAYLPSPRMVKLRLSISGKDKVFLEDAIREQVEKLLPLIKDCLIGLNENETIFKVVSDLLKENNLTIACAESCTGGQIAKLLNEIPGASAYFQGGVVAYATQSKIDVLGVSENTINKNSVVSEQVALEMALGAKRLFKSDLAIATTGNAGPSKGDSDVEVGTVCLALVSKFGEKTFTFNFGQPREKVIDSAVNKAFEIIREEIIKNNS</sequence>
<keyword evidence="4" id="KW-1185">Reference proteome</keyword>
<evidence type="ECO:0000313" key="4">
    <source>
        <dbReference type="Proteomes" id="UP000275719"/>
    </source>
</evidence>
<dbReference type="SUPFAM" id="SSF53218">
    <property type="entry name" value="Molybdenum cofactor biosynthesis proteins"/>
    <property type="match status" value="1"/>
</dbReference>
<dbReference type="Proteomes" id="UP000275719">
    <property type="component" value="Unassembled WGS sequence"/>
</dbReference>
<evidence type="ECO:0000259" key="2">
    <source>
        <dbReference type="SMART" id="SM00852"/>
    </source>
</evidence>
<dbReference type="NCBIfam" id="TIGR00199">
    <property type="entry name" value="PncC_domain"/>
    <property type="match status" value="1"/>
</dbReference>
<gene>
    <name evidence="3" type="ORF">EG240_11605</name>
</gene>
<dbReference type="InterPro" id="IPR008135">
    <property type="entry name" value="Competence-induced_CinA"/>
</dbReference>
<dbReference type="RefSeq" id="WP_125019558.1">
    <property type="nucleotide sequence ID" value="NZ_RQVQ01000027.1"/>
</dbReference>
<dbReference type="AlphaFoldDB" id="A0A3P3W9W3"/>
<dbReference type="NCBIfam" id="TIGR00200">
    <property type="entry name" value="cinA_nterm"/>
    <property type="match status" value="1"/>
</dbReference>
<reference evidence="3 4" key="1">
    <citation type="submission" date="2018-11" db="EMBL/GenBank/DDBJ databases">
        <title>Flavobacterium sp. nov., YIM 102701-2 draft genome.</title>
        <authorList>
            <person name="Li G."/>
            <person name="Jiang Y."/>
        </authorList>
    </citation>
    <scope>NUCLEOTIDE SEQUENCE [LARGE SCALE GENOMIC DNA]</scope>
    <source>
        <strain evidence="3 4">YIM 102701-2</strain>
    </source>
</reference>
<name>A0A3P3W9W3_9FLAO</name>
<dbReference type="Gene3D" id="3.40.980.10">
    <property type="entry name" value="MoaB/Mog-like domain"/>
    <property type="match status" value="1"/>
</dbReference>
<dbReference type="Gene3D" id="3.90.950.20">
    <property type="entry name" value="CinA-like"/>
    <property type="match status" value="1"/>
</dbReference>
<dbReference type="SMART" id="SM00852">
    <property type="entry name" value="MoCF_biosynth"/>
    <property type="match status" value="1"/>
</dbReference>
<dbReference type="Pfam" id="PF00994">
    <property type="entry name" value="MoCF_biosynth"/>
    <property type="match status" value="1"/>
</dbReference>
<dbReference type="CDD" id="cd00885">
    <property type="entry name" value="cinA"/>
    <property type="match status" value="1"/>
</dbReference>
<dbReference type="InterPro" id="IPR050101">
    <property type="entry name" value="CinA"/>
</dbReference>
<dbReference type="PIRSF" id="PIRSF006728">
    <property type="entry name" value="CinA"/>
    <property type="match status" value="1"/>
</dbReference>
<protein>
    <recommendedName>
        <fullName evidence="1">CinA-like protein</fullName>
    </recommendedName>
</protein>
<dbReference type="InterPro" id="IPR001453">
    <property type="entry name" value="MoaB/Mog_dom"/>
</dbReference>
<dbReference type="InterPro" id="IPR036425">
    <property type="entry name" value="MoaB/Mog-like_dom_sf"/>
</dbReference>
<accession>A0A3P3W9W3</accession>
<dbReference type="InterPro" id="IPR008136">
    <property type="entry name" value="CinA_C"/>
</dbReference>
<dbReference type="EMBL" id="RQVQ01000027">
    <property type="protein sequence ID" value="RRJ89443.1"/>
    <property type="molecule type" value="Genomic_DNA"/>
</dbReference>
<comment type="similarity">
    <text evidence="1">Belongs to the CinA family.</text>
</comment>
<dbReference type="NCBIfam" id="TIGR00177">
    <property type="entry name" value="molyb_syn"/>
    <property type="match status" value="1"/>
</dbReference>
<proteinExistence type="inferred from homology"/>
<evidence type="ECO:0000313" key="3">
    <source>
        <dbReference type="EMBL" id="RRJ89443.1"/>
    </source>
</evidence>
<feature type="domain" description="MoaB/Mog" evidence="2">
    <location>
        <begin position="4"/>
        <end position="172"/>
    </location>
</feature>
<dbReference type="Pfam" id="PF02464">
    <property type="entry name" value="CinA"/>
    <property type="match status" value="1"/>
</dbReference>
<dbReference type="InterPro" id="IPR041424">
    <property type="entry name" value="CinA_KH"/>
</dbReference>
<organism evidence="3 4">
    <name type="scientific">Paenimyroides tangerinum</name>
    <dbReference type="NCBI Taxonomy" id="2488728"/>
    <lineage>
        <taxon>Bacteria</taxon>
        <taxon>Pseudomonadati</taxon>
        <taxon>Bacteroidota</taxon>
        <taxon>Flavobacteriia</taxon>
        <taxon>Flavobacteriales</taxon>
        <taxon>Flavobacteriaceae</taxon>
        <taxon>Paenimyroides</taxon>
    </lineage>
</organism>
<dbReference type="SUPFAM" id="SSF142433">
    <property type="entry name" value="CinA-like"/>
    <property type="match status" value="1"/>
</dbReference>
<dbReference type="Pfam" id="PF18146">
    <property type="entry name" value="CinA_KH"/>
    <property type="match status" value="1"/>
</dbReference>